<feature type="compositionally biased region" description="Acidic residues" evidence="1">
    <location>
        <begin position="285"/>
        <end position="297"/>
    </location>
</feature>
<dbReference type="Gene3D" id="3.90.1140.10">
    <property type="entry name" value="Cyclic phosphodiesterase"/>
    <property type="match status" value="1"/>
</dbReference>
<dbReference type="VEuPathDB" id="TriTrypDB:LdCL_240015800"/>
<evidence type="ECO:0000313" key="3">
    <source>
        <dbReference type="EMBL" id="AYU79190.1"/>
    </source>
</evidence>
<dbReference type="PANTHER" id="PTHR13360">
    <property type="entry name" value="ACTIVATING SIGNAL COINTEGRATOR 1 COMPLEX SUBUNIT 1"/>
    <property type="match status" value="1"/>
</dbReference>
<accession>A0A3S7WYE0</accession>
<dbReference type="PANTHER" id="PTHR13360:SF1">
    <property type="entry name" value="ACTIVATING SIGNAL COINTEGRATOR 1 COMPLEX SUBUNIT 1"/>
    <property type="match status" value="1"/>
</dbReference>
<dbReference type="AlphaFoldDB" id="A0A3S7WYE0"/>
<dbReference type="GO" id="GO:0005634">
    <property type="term" value="C:nucleus"/>
    <property type="evidence" value="ECO:0007669"/>
    <property type="project" value="TreeGrafter"/>
</dbReference>
<sequence>MFGIDEYVLPASLPPSLPLHFSRSRPSRCMCGCARAMSAAHPCNALSRSSLTRRPHLFAHSPRTSTNTAGETLTRVCAFAVRCGGVMAHLIAPASSVQPMTEEDFAVVQAEKRVDAATREQLVNVYGDSRAPHGRRVALTRPPKREWRCAACGKRSADIRHVCAFCLSPEPGYSSNIAASRPRNAGGPAVADKVVGPLTCVQRPGTCEDADVRLLQVSLTNRTYRVFTEPHTSAAKPRAAASHRSAAGADSATARPAVEEVDEVMVWDDEPNCGDRGTGESCSAGDDEGGSECDDEGVPSPAPHTQRRPPRAEKVNGGFTHFVSIPFGKLPAVAANATSILADLRSFVAAKYAESAQQGSAAAAGEAAGPGGTAASSFSKSAVASELVTGTAKLHMTLLLLTLPRREDVEFAKELLHGPFASAWAATKEKWAASKDTTYALSGDASLAPVHRHPLVRLGGGLQVMRTGRQNEFYHPEKASVVYMGIDNAAGLATVQQLQRVLHESLAELIHDPEEAEKSRRVLHVTIMDKKWRKGRAASRPFDARPIMEAFQEAAIGAGEDGRQLFEIPELELCSLRRQDPESGTYLAETTVKI</sequence>
<feature type="compositionally biased region" description="Acidic residues" evidence="1">
    <location>
        <begin position="259"/>
        <end position="272"/>
    </location>
</feature>
<dbReference type="InterPro" id="IPR009210">
    <property type="entry name" value="ASCC1"/>
</dbReference>
<dbReference type="Proteomes" id="UP000274082">
    <property type="component" value="Chromosome 24"/>
</dbReference>
<gene>
    <name evidence="3" type="ORF">LdCL_240015800</name>
</gene>
<dbReference type="GO" id="GO:0006355">
    <property type="term" value="P:regulation of DNA-templated transcription"/>
    <property type="evidence" value="ECO:0007669"/>
    <property type="project" value="TreeGrafter"/>
</dbReference>
<dbReference type="VEuPathDB" id="TriTrypDB:LDHU3_24.1260"/>
<organism evidence="3 4">
    <name type="scientific">Leishmania donovani</name>
    <dbReference type="NCBI Taxonomy" id="5661"/>
    <lineage>
        <taxon>Eukaryota</taxon>
        <taxon>Discoba</taxon>
        <taxon>Euglenozoa</taxon>
        <taxon>Kinetoplastea</taxon>
        <taxon>Metakinetoplastina</taxon>
        <taxon>Trypanosomatida</taxon>
        <taxon>Trypanosomatidae</taxon>
        <taxon>Leishmaniinae</taxon>
        <taxon>Leishmania</taxon>
    </lineage>
</organism>
<keyword evidence="4" id="KW-1185">Reference proteome</keyword>
<dbReference type="Pfam" id="PF10469">
    <property type="entry name" value="AKAP7_NLS"/>
    <property type="match status" value="1"/>
</dbReference>
<dbReference type="GO" id="GO:0006307">
    <property type="term" value="P:DNA alkylation repair"/>
    <property type="evidence" value="ECO:0007669"/>
    <property type="project" value="InterPro"/>
</dbReference>
<feature type="domain" description="A-kinase anchor protein 7-like phosphoesterase" evidence="2">
    <location>
        <begin position="319"/>
        <end position="594"/>
    </location>
</feature>
<evidence type="ECO:0000256" key="1">
    <source>
        <dbReference type="SAM" id="MobiDB-lite"/>
    </source>
</evidence>
<dbReference type="InterPro" id="IPR019510">
    <property type="entry name" value="AKAP7-like_phosphoesterase"/>
</dbReference>
<proteinExistence type="predicted"/>
<protein>
    <submittedName>
        <fullName evidence="3">AKAP7 2'5' RNA ligase-like domain containing protein, putative</fullName>
    </submittedName>
</protein>
<evidence type="ECO:0000313" key="4">
    <source>
        <dbReference type="Proteomes" id="UP000274082"/>
    </source>
</evidence>
<feature type="region of interest" description="Disordered" evidence="1">
    <location>
        <begin position="228"/>
        <end position="315"/>
    </location>
</feature>
<dbReference type="EMBL" id="CP029523">
    <property type="protein sequence ID" value="AYU79190.1"/>
    <property type="molecule type" value="Genomic_DNA"/>
</dbReference>
<evidence type="ECO:0000259" key="2">
    <source>
        <dbReference type="Pfam" id="PF10469"/>
    </source>
</evidence>
<dbReference type="GO" id="GO:0016874">
    <property type="term" value="F:ligase activity"/>
    <property type="evidence" value="ECO:0007669"/>
    <property type="project" value="UniProtKB-KW"/>
</dbReference>
<dbReference type="VEuPathDB" id="TriTrypDB:LdBPK_241080.1"/>
<feature type="compositionally biased region" description="Low complexity" evidence="1">
    <location>
        <begin position="233"/>
        <end position="252"/>
    </location>
</feature>
<reference evidence="3 4" key="1">
    <citation type="journal article" date="2018" name="Sci. Rep.">
        <title>A complete Leishmania donovani reference genome identifies novel genetic variations associated with virulence.</title>
        <authorList>
            <person name="Lypaczewski P."/>
            <person name="Hoshizaki J."/>
            <person name="Zhang W.-W."/>
            <person name="McCall L.-I."/>
            <person name="Torcivia-Rodriguez J."/>
            <person name="Simonyan V."/>
            <person name="Kaur A."/>
            <person name="Dewar K."/>
            <person name="Matlashewski G."/>
        </authorList>
    </citation>
    <scope>NUCLEOTIDE SEQUENCE [LARGE SCALE GENOMIC DNA]</scope>
    <source>
        <strain evidence="3 4">LdCL</strain>
    </source>
</reference>
<dbReference type="OrthoDB" id="277832at2759"/>
<name>A0A3S7WYE0_LEIDO</name>